<protein>
    <submittedName>
        <fullName evidence="2">Uncharacterized protein</fullName>
    </submittedName>
</protein>
<feature type="region of interest" description="Disordered" evidence="1">
    <location>
        <begin position="79"/>
        <end position="107"/>
    </location>
</feature>
<keyword evidence="3" id="KW-1185">Reference proteome</keyword>
<evidence type="ECO:0000256" key="1">
    <source>
        <dbReference type="SAM" id="MobiDB-lite"/>
    </source>
</evidence>
<name>A0AAD7S491_9TELE</name>
<gene>
    <name evidence="2" type="ORF">AAFF_G00029410</name>
</gene>
<reference evidence="2" key="1">
    <citation type="journal article" date="2023" name="Science">
        <title>Genome structures resolve the early diversification of teleost fishes.</title>
        <authorList>
            <person name="Parey E."/>
            <person name="Louis A."/>
            <person name="Montfort J."/>
            <person name="Bouchez O."/>
            <person name="Roques C."/>
            <person name="Iampietro C."/>
            <person name="Lluch J."/>
            <person name="Castinel A."/>
            <person name="Donnadieu C."/>
            <person name="Desvignes T."/>
            <person name="Floi Bucao C."/>
            <person name="Jouanno E."/>
            <person name="Wen M."/>
            <person name="Mejri S."/>
            <person name="Dirks R."/>
            <person name="Jansen H."/>
            <person name="Henkel C."/>
            <person name="Chen W.J."/>
            <person name="Zahm M."/>
            <person name="Cabau C."/>
            <person name="Klopp C."/>
            <person name="Thompson A.W."/>
            <person name="Robinson-Rechavi M."/>
            <person name="Braasch I."/>
            <person name="Lecointre G."/>
            <person name="Bobe J."/>
            <person name="Postlethwait J.H."/>
            <person name="Berthelot C."/>
            <person name="Roest Crollius H."/>
            <person name="Guiguen Y."/>
        </authorList>
    </citation>
    <scope>NUCLEOTIDE SEQUENCE</scope>
    <source>
        <strain evidence="2">NC1722</strain>
    </source>
</reference>
<feature type="compositionally biased region" description="Basic and acidic residues" evidence="1">
    <location>
        <begin position="79"/>
        <end position="95"/>
    </location>
</feature>
<sequence>MPLNFNLATVLLRNLTERGGPSKLCSHWENQVYVVVSRKSPESPVYKIMPEGGGKSQVVHRNLLLPCDNLPVEEPALRGCERKKQTAGPKKKEIQEQLPDLNSDSEDEEGYDLVCRLPCRHGNSRRVTVLTPDVELHKSSLE</sequence>
<dbReference type="Proteomes" id="UP001221898">
    <property type="component" value="Unassembled WGS sequence"/>
</dbReference>
<accession>A0AAD7S491</accession>
<proteinExistence type="predicted"/>
<comment type="caution">
    <text evidence="2">The sequence shown here is derived from an EMBL/GenBank/DDBJ whole genome shotgun (WGS) entry which is preliminary data.</text>
</comment>
<dbReference type="EMBL" id="JAINUG010000114">
    <property type="protein sequence ID" value="KAJ8395704.1"/>
    <property type="molecule type" value="Genomic_DNA"/>
</dbReference>
<evidence type="ECO:0000313" key="2">
    <source>
        <dbReference type="EMBL" id="KAJ8395704.1"/>
    </source>
</evidence>
<organism evidence="2 3">
    <name type="scientific">Aldrovandia affinis</name>
    <dbReference type="NCBI Taxonomy" id="143900"/>
    <lineage>
        <taxon>Eukaryota</taxon>
        <taxon>Metazoa</taxon>
        <taxon>Chordata</taxon>
        <taxon>Craniata</taxon>
        <taxon>Vertebrata</taxon>
        <taxon>Euteleostomi</taxon>
        <taxon>Actinopterygii</taxon>
        <taxon>Neopterygii</taxon>
        <taxon>Teleostei</taxon>
        <taxon>Notacanthiformes</taxon>
        <taxon>Halosauridae</taxon>
        <taxon>Aldrovandia</taxon>
    </lineage>
</organism>
<evidence type="ECO:0000313" key="3">
    <source>
        <dbReference type="Proteomes" id="UP001221898"/>
    </source>
</evidence>
<dbReference type="AlphaFoldDB" id="A0AAD7S491"/>